<feature type="transmembrane region" description="Helical" evidence="8">
    <location>
        <begin position="690"/>
        <end position="712"/>
    </location>
</feature>
<name>A0A7T7RFB2_9ACTN</name>
<feature type="transmembrane region" description="Helical" evidence="8">
    <location>
        <begin position="552"/>
        <end position="571"/>
    </location>
</feature>
<evidence type="ECO:0000256" key="4">
    <source>
        <dbReference type="ARBA" id="ARBA00022692"/>
    </source>
</evidence>
<keyword evidence="5 8" id="KW-1133">Transmembrane helix</keyword>
<accession>A0A7T7RFB2</accession>
<feature type="transmembrane region" description="Helical" evidence="8">
    <location>
        <begin position="664"/>
        <end position="684"/>
    </location>
</feature>
<dbReference type="Pfam" id="PF03176">
    <property type="entry name" value="MMPL"/>
    <property type="match status" value="2"/>
</dbReference>
<evidence type="ECO:0000313" key="10">
    <source>
        <dbReference type="EMBL" id="QQM44520.1"/>
    </source>
</evidence>
<reference evidence="10 11" key="1">
    <citation type="submission" date="2020-12" db="EMBL/GenBank/DDBJ databases">
        <title>A novel species.</title>
        <authorList>
            <person name="Li K."/>
        </authorList>
    </citation>
    <scope>NUCLEOTIDE SEQUENCE [LARGE SCALE GENOMIC DNA]</scope>
    <source>
        <strain evidence="10 11">ZYC-3</strain>
    </source>
</reference>
<comment type="subcellular location">
    <subcellularLocation>
        <location evidence="1">Cell membrane</location>
        <topology evidence="1">Multi-pass membrane protein</topology>
    </subcellularLocation>
</comment>
<feature type="transmembrane region" description="Helical" evidence="8">
    <location>
        <begin position="578"/>
        <end position="599"/>
    </location>
</feature>
<dbReference type="AlphaFoldDB" id="A0A7T7RFB2"/>
<feature type="domain" description="Membrane transport protein MMPL" evidence="9">
    <location>
        <begin position="75"/>
        <end position="394"/>
    </location>
</feature>
<dbReference type="SUPFAM" id="SSF82866">
    <property type="entry name" value="Multidrug efflux transporter AcrB transmembrane domain"/>
    <property type="match status" value="2"/>
</dbReference>
<dbReference type="InterPro" id="IPR050545">
    <property type="entry name" value="Mycobact_MmpL"/>
</dbReference>
<evidence type="ECO:0000256" key="1">
    <source>
        <dbReference type="ARBA" id="ARBA00004651"/>
    </source>
</evidence>
<dbReference type="EMBL" id="CP066831">
    <property type="protein sequence ID" value="QQM44520.1"/>
    <property type="molecule type" value="Genomic_DNA"/>
</dbReference>
<dbReference type="InterPro" id="IPR004869">
    <property type="entry name" value="MMPL_dom"/>
</dbReference>
<feature type="transmembrane region" description="Helical" evidence="8">
    <location>
        <begin position="219"/>
        <end position="241"/>
    </location>
</feature>
<feature type="domain" description="Membrane transport protein MMPL" evidence="9">
    <location>
        <begin position="426"/>
        <end position="728"/>
    </location>
</feature>
<dbReference type="PANTHER" id="PTHR33406:SF11">
    <property type="entry name" value="MEMBRANE PROTEIN SCO6666-RELATED"/>
    <property type="match status" value="1"/>
</dbReference>
<dbReference type="KEGG" id="slf:JEQ17_37350"/>
<sequence>MTPQTSPTSQTSPSSPSSPTSSSPQSAAGPRGRVTRVVTTRPRLLLLLILLLTAGAVVVGGGVAERMSSGGSQIPGSESSYATAELERRWPASQPNLLLLVSPRDGSRDVDDPAVASAARDLARRLADEKAVLGVVSYWQSEDTALRARDGGEALITARIKGDEDAVDDALEALEPHYRGARGAVDVRLGGPAAVRHASQEVIADDLVRAEVIALPVTLVLLVVVFGSAVAAALPLLVGIVSVLGTNAVLRVITEFTDVSVYAQNLTTALGLGLAIDYALFLVRRHREELAVGRDPRDAVAVTLRTAGRTVLYSALTVAVCLASMLVFEQYFLRSLAYAGIAVVLISAAASLIALPAALVLLGHRVNALRLPVGRRGGNPGAGWARLARLVMRRAPLFAVGTVAVLLALGLPFKDVRFGTADDRQLPSSTEARVVQEELRNEFPGSPGSALAVLVEGKPDTEALAEYSGEVSRLSHVVQVAGPAGRFVDGKRVADAPPAVGHVSVLHSAESASPQSVSLVKKIRAVPASFETSVTGPAAVLADTQHGTAERLPWALAVIAVTTLILVFLLTGSVLLPLLTVVVNGLSLTAMFGAVVWVFQDGHLSGPLGFTPTGDIETALPVLMFCVAFGLSMDYGVFLVSRIKEEYEIGGDHRDAVVLGIRRTGGLITAAALILAVVMVAIGTSRVTNIKMLGLGVGLAVLMDAMVVRALLVPAVLRLTGRATWWAPAALRRLQRRVGLEEEARTTYPDIPTRTERPVSGRT</sequence>
<feature type="transmembrane region" description="Helical" evidence="8">
    <location>
        <begin position="395"/>
        <end position="413"/>
    </location>
</feature>
<keyword evidence="4 8" id="KW-0812">Transmembrane</keyword>
<feature type="transmembrane region" description="Helical" evidence="8">
    <location>
        <begin position="44"/>
        <end position="64"/>
    </location>
</feature>
<dbReference type="Gene3D" id="1.20.1640.10">
    <property type="entry name" value="Multidrug efflux transporter AcrB transmembrane domain"/>
    <property type="match status" value="2"/>
</dbReference>
<dbReference type="Proteomes" id="UP000595636">
    <property type="component" value="Chromosome"/>
</dbReference>
<keyword evidence="3" id="KW-1003">Cell membrane</keyword>
<evidence type="ECO:0000256" key="3">
    <source>
        <dbReference type="ARBA" id="ARBA00022475"/>
    </source>
</evidence>
<feature type="transmembrane region" description="Helical" evidence="8">
    <location>
        <begin position="619"/>
        <end position="643"/>
    </location>
</feature>
<gene>
    <name evidence="10" type="ORF">JEQ17_37350</name>
</gene>
<feature type="transmembrane region" description="Helical" evidence="8">
    <location>
        <begin position="338"/>
        <end position="362"/>
    </location>
</feature>
<evidence type="ECO:0000256" key="6">
    <source>
        <dbReference type="ARBA" id="ARBA00023136"/>
    </source>
</evidence>
<protein>
    <submittedName>
        <fullName evidence="10">MMPL family transporter</fullName>
    </submittedName>
</protein>
<evidence type="ECO:0000256" key="5">
    <source>
        <dbReference type="ARBA" id="ARBA00022989"/>
    </source>
</evidence>
<keyword evidence="6 8" id="KW-0472">Membrane</keyword>
<evidence type="ECO:0000256" key="8">
    <source>
        <dbReference type="SAM" id="Phobius"/>
    </source>
</evidence>
<evidence type="ECO:0000256" key="7">
    <source>
        <dbReference type="SAM" id="MobiDB-lite"/>
    </source>
</evidence>
<keyword evidence="11" id="KW-1185">Reference proteome</keyword>
<proteinExistence type="inferred from homology"/>
<evidence type="ECO:0000259" key="9">
    <source>
        <dbReference type="Pfam" id="PF03176"/>
    </source>
</evidence>
<comment type="similarity">
    <text evidence="2">Belongs to the resistance-nodulation-cell division (RND) (TC 2.A.6) family. MmpL subfamily.</text>
</comment>
<organism evidence="10 11">
    <name type="scientific">Streptomyces liliifuscus</name>
    <dbReference type="NCBI Taxonomy" id="2797636"/>
    <lineage>
        <taxon>Bacteria</taxon>
        <taxon>Bacillati</taxon>
        <taxon>Actinomycetota</taxon>
        <taxon>Actinomycetes</taxon>
        <taxon>Kitasatosporales</taxon>
        <taxon>Streptomycetaceae</taxon>
        <taxon>Streptomyces</taxon>
    </lineage>
</organism>
<evidence type="ECO:0000256" key="2">
    <source>
        <dbReference type="ARBA" id="ARBA00010157"/>
    </source>
</evidence>
<feature type="region of interest" description="Disordered" evidence="7">
    <location>
        <begin position="1"/>
        <end position="35"/>
    </location>
</feature>
<feature type="transmembrane region" description="Helical" evidence="8">
    <location>
        <begin position="261"/>
        <end position="283"/>
    </location>
</feature>
<evidence type="ECO:0000313" key="11">
    <source>
        <dbReference type="Proteomes" id="UP000595636"/>
    </source>
</evidence>
<dbReference type="GO" id="GO:0005886">
    <property type="term" value="C:plasma membrane"/>
    <property type="evidence" value="ECO:0007669"/>
    <property type="project" value="UniProtKB-SubCell"/>
</dbReference>
<feature type="transmembrane region" description="Helical" evidence="8">
    <location>
        <begin position="311"/>
        <end position="332"/>
    </location>
</feature>
<dbReference type="PANTHER" id="PTHR33406">
    <property type="entry name" value="MEMBRANE PROTEIN MJ1562-RELATED"/>
    <property type="match status" value="1"/>
</dbReference>